<dbReference type="RefSeq" id="XP_046007779.1">
    <property type="nucleotide sequence ID" value="XM_046154988.1"/>
</dbReference>
<dbReference type="Proteomes" id="UP000756346">
    <property type="component" value="Unassembled WGS sequence"/>
</dbReference>
<keyword evidence="2" id="KW-1185">Reference proteome</keyword>
<dbReference type="AlphaFoldDB" id="A0A9P8XZS9"/>
<comment type="caution">
    <text evidence="1">The sequence shown here is derived from an EMBL/GenBank/DDBJ whole genome shotgun (WGS) entry which is preliminary data.</text>
</comment>
<dbReference type="EMBL" id="JAGTJQ010000010">
    <property type="protein sequence ID" value="KAH7021578.1"/>
    <property type="molecule type" value="Genomic_DNA"/>
</dbReference>
<evidence type="ECO:0000313" key="2">
    <source>
        <dbReference type="Proteomes" id="UP000756346"/>
    </source>
</evidence>
<organism evidence="1 2">
    <name type="scientific">Microdochium trichocladiopsis</name>
    <dbReference type="NCBI Taxonomy" id="1682393"/>
    <lineage>
        <taxon>Eukaryota</taxon>
        <taxon>Fungi</taxon>
        <taxon>Dikarya</taxon>
        <taxon>Ascomycota</taxon>
        <taxon>Pezizomycotina</taxon>
        <taxon>Sordariomycetes</taxon>
        <taxon>Xylariomycetidae</taxon>
        <taxon>Xylariales</taxon>
        <taxon>Microdochiaceae</taxon>
        <taxon>Microdochium</taxon>
    </lineage>
</organism>
<sequence>MRPHACIEAKFSTNHKGRQPFTSVQCRCCKTGTIISALAVHLVRSQQTIVLLVRSMIGSVVILLMWDGIPCAWQLLSSHEVEDQRNFLGTLLRAMSHLQLPAMPSGSTVSCVDMNSTIHGWKNRIQAIPSIANGAPHSPGSSRLSSDAPAPTVEASSLVVCFDLSAKARPLTRSLRGDMHAQRCITDCCAVQSRQTLWSPPGRPLLQGRRPMMMFSRPGSSKSPLCSV</sequence>
<name>A0A9P8XZS9_9PEZI</name>
<protein>
    <submittedName>
        <fullName evidence="1">Uncharacterized protein</fullName>
    </submittedName>
</protein>
<proteinExistence type="predicted"/>
<accession>A0A9P8XZS9</accession>
<gene>
    <name evidence="1" type="ORF">B0I36DRAFT_33149</name>
</gene>
<dbReference type="GeneID" id="70184534"/>
<evidence type="ECO:0000313" key="1">
    <source>
        <dbReference type="EMBL" id="KAH7021578.1"/>
    </source>
</evidence>
<reference evidence="1" key="1">
    <citation type="journal article" date="2021" name="Nat. Commun.">
        <title>Genetic determinants of endophytism in the Arabidopsis root mycobiome.</title>
        <authorList>
            <person name="Mesny F."/>
            <person name="Miyauchi S."/>
            <person name="Thiergart T."/>
            <person name="Pickel B."/>
            <person name="Atanasova L."/>
            <person name="Karlsson M."/>
            <person name="Huettel B."/>
            <person name="Barry K.W."/>
            <person name="Haridas S."/>
            <person name="Chen C."/>
            <person name="Bauer D."/>
            <person name="Andreopoulos W."/>
            <person name="Pangilinan J."/>
            <person name="LaButti K."/>
            <person name="Riley R."/>
            <person name="Lipzen A."/>
            <person name="Clum A."/>
            <person name="Drula E."/>
            <person name="Henrissat B."/>
            <person name="Kohler A."/>
            <person name="Grigoriev I.V."/>
            <person name="Martin F.M."/>
            <person name="Hacquard S."/>
        </authorList>
    </citation>
    <scope>NUCLEOTIDE SEQUENCE</scope>
    <source>
        <strain evidence="1">MPI-CAGE-CH-0230</strain>
    </source>
</reference>